<gene>
    <name evidence="3 6" type="primary">coaE</name>
    <name evidence="6" type="ORF">Q5761_01980</name>
</gene>
<keyword evidence="7" id="KW-1185">Reference proteome</keyword>
<keyword evidence="1 3" id="KW-0547">Nucleotide-binding</keyword>
<comment type="pathway">
    <text evidence="3">Cofactor biosynthesis; coenzyme A biosynthesis; CoA from (R)-pantothenate: step 5/5.</text>
</comment>
<comment type="catalytic activity">
    <reaction evidence="3">
        <text>3'-dephospho-CoA + ATP = ADP + CoA + H(+)</text>
        <dbReference type="Rhea" id="RHEA:18245"/>
        <dbReference type="ChEBI" id="CHEBI:15378"/>
        <dbReference type="ChEBI" id="CHEBI:30616"/>
        <dbReference type="ChEBI" id="CHEBI:57287"/>
        <dbReference type="ChEBI" id="CHEBI:57328"/>
        <dbReference type="ChEBI" id="CHEBI:456216"/>
        <dbReference type="EC" id="2.7.1.24"/>
    </reaction>
</comment>
<dbReference type="PROSITE" id="PS51219">
    <property type="entry name" value="DPCK"/>
    <property type="match status" value="1"/>
</dbReference>
<dbReference type="InterPro" id="IPR027417">
    <property type="entry name" value="P-loop_NTPase"/>
</dbReference>
<dbReference type="EMBL" id="CP132508">
    <property type="protein sequence ID" value="WPD19461.1"/>
    <property type="molecule type" value="Genomic_DNA"/>
</dbReference>
<reference evidence="6 7" key="1">
    <citation type="submission" date="2023-08" db="EMBL/GenBank/DDBJ databases">
        <title>Genome sequence of Thermaerobacter compostii strain Ins1, a spore-forming filamentous bacterium isolated from a deep geothermal reservoir.</title>
        <authorList>
            <person name="Bregnard D."/>
            <person name="Gonzalez D."/>
            <person name="Junier P."/>
        </authorList>
    </citation>
    <scope>NUCLEOTIDE SEQUENCE [LARGE SCALE GENOMIC DNA]</scope>
    <source>
        <strain evidence="6 7">Ins1</strain>
    </source>
</reference>
<dbReference type="SUPFAM" id="SSF52540">
    <property type="entry name" value="P-loop containing nucleoside triphosphate hydrolases"/>
    <property type="match status" value="1"/>
</dbReference>
<name>A0ABZ0QPV8_9FIRM</name>
<evidence type="ECO:0000256" key="4">
    <source>
        <dbReference type="NCBIfam" id="TIGR00152"/>
    </source>
</evidence>
<dbReference type="Pfam" id="PF01121">
    <property type="entry name" value="CoaE"/>
    <property type="match status" value="1"/>
</dbReference>
<dbReference type="CDD" id="cd02022">
    <property type="entry name" value="DPCK"/>
    <property type="match status" value="1"/>
</dbReference>
<dbReference type="RefSeq" id="WP_318750985.1">
    <property type="nucleotide sequence ID" value="NZ_CP132508.1"/>
</dbReference>
<evidence type="ECO:0000256" key="5">
    <source>
        <dbReference type="SAM" id="MobiDB-lite"/>
    </source>
</evidence>
<comment type="subcellular location">
    <subcellularLocation>
        <location evidence="3">Cytoplasm</location>
    </subcellularLocation>
</comment>
<feature type="region of interest" description="Disordered" evidence="5">
    <location>
        <begin position="1"/>
        <end position="28"/>
    </location>
</feature>
<organism evidence="6 7">
    <name type="scientific">Thermaerobacter composti</name>
    <dbReference type="NCBI Taxonomy" id="554949"/>
    <lineage>
        <taxon>Bacteria</taxon>
        <taxon>Bacillati</taxon>
        <taxon>Bacillota</taxon>
        <taxon>Clostridia</taxon>
        <taxon>Eubacteriales</taxon>
        <taxon>Clostridiales Family XVII. Incertae Sedis</taxon>
        <taxon>Thermaerobacter</taxon>
    </lineage>
</organism>
<dbReference type="PANTHER" id="PTHR10695:SF46">
    <property type="entry name" value="BIFUNCTIONAL COENZYME A SYNTHASE-RELATED"/>
    <property type="match status" value="1"/>
</dbReference>
<evidence type="ECO:0000256" key="3">
    <source>
        <dbReference type="HAMAP-Rule" id="MF_00376"/>
    </source>
</evidence>
<accession>A0ABZ0QPV8</accession>
<comment type="similarity">
    <text evidence="3">Belongs to the CoaE family.</text>
</comment>
<keyword evidence="3" id="KW-0173">Coenzyme A biosynthesis</keyword>
<evidence type="ECO:0000256" key="1">
    <source>
        <dbReference type="ARBA" id="ARBA00022741"/>
    </source>
</evidence>
<keyword evidence="3 6" id="KW-0808">Transferase</keyword>
<dbReference type="InterPro" id="IPR001977">
    <property type="entry name" value="Depp_CoAkinase"/>
</dbReference>
<dbReference type="HAMAP" id="MF_00376">
    <property type="entry name" value="Dephospho_CoA_kinase"/>
    <property type="match status" value="1"/>
</dbReference>
<dbReference type="PANTHER" id="PTHR10695">
    <property type="entry name" value="DEPHOSPHO-COA KINASE-RELATED"/>
    <property type="match status" value="1"/>
</dbReference>
<dbReference type="Gene3D" id="3.40.50.300">
    <property type="entry name" value="P-loop containing nucleotide triphosphate hydrolases"/>
    <property type="match status" value="1"/>
</dbReference>
<dbReference type="GO" id="GO:0004140">
    <property type="term" value="F:dephospho-CoA kinase activity"/>
    <property type="evidence" value="ECO:0007669"/>
    <property type="project" value="UniProtKB-EC"/>
</dbReference>
<feature type="binding site" evidence="3">
    <location>
        <begin position="44"/>
        <end position="49"/>
    </location>
    <ligand>
        <name>ATP</name>
        <dbReference type="ChEBI" id="CHEBI:30616"/>
    </ligand>
</feature>
<dbReference type="NCBIfam" id="TIGR00152">
    <property type="entry name" value="dephospho-CoA kinase"/>
    <property type="match status" value="1"/>
</dbReference>
<comment type="function">
    <text evidence="3">Catalyzes the phosphorylation of the 3'-hydroxyl group of dephosphocoenzyme A to form coenzyme A.</text>
</comment>
<dbReference type="EC" id="2.7.1.24" evidence="3 4"/>
<feature type="compositionally biased region" description="Pro residues" evidence="5">
    <location>
        <begin position="1"/>
        <end position="10"/>
    </location>
</feature>
<evidence type="ECO:0000313" key="7">
    <source>
        <dbReference type="Proteomes" id="UP001304683"/>
    </source>
</evidence>
<keyword evidence="3 6" id="KW-0418">Kinase</keyword>
<proteinExistence type="inferred from homology"/>
<dbReference type="Proteomes" id="UP001304683">
    <property type="component" value="Chromosome"/>
</dbReference>
<sequence>MRPADGPLPPGRGDAGDPGTGGEGARPASARVRPLLIGLTGGIGSGKSVVARMLEALGAAVVDADAIAREVVRPGEPALDRVVQVFGPAVLTPAGELDRRALGRIVFQDERARQELERILHPAIHRRTWERIGALLAGGRHPAVVWDVPLLFEVGAEHRVDQIWVVTAPREVRLARLRRRDPDLSAEELARRMAAQWPLEEKAARAHVVIDNGGDLEATRRQVEAAWRRHVLRGAAPDGEGDGA</sequence>
<keyword evidence="2 3" id="KW-0067">ATP-binding</keyword>
<evidence type="ECO:0000256" key="2">
    <source>
        <dbReference type="ARBA" id="ARBA00022840"/>
    </source>
</evidence>
<evidence type="ECO:0000313" key="6">
    <source>
        <dbReference type="EMBL" id="WPD19461.1"/>
    </source>
</evidence>
<keyword evidence="3" id="KW-0963">Cytoplasm</keyword>
<protein>
    <recommendedName>
        <fullName evidence="3 4">Dephospho-CoA kinase</fullName>
        <ecNumber evidence="3 4">2.7.1.24</ecNumber>
    </recommendedName>
    <alternativeName>
        <fullName evidence="3">Dephosphocoenzyme A kinase</fullName>
    </alternativeName>
</protein>